<accession>A0A1H8IHD8</accession>
<organism evidence="2 3">
    <name type="scientific">Pseudorhodobacter antarcticus</name>
    <dbReference type="NCBI Taxonomy" id="1077947"/>
    <lineage>
        <taxon>Bacteria</taxon>
        <taxon>Pseudomonadati</taxon>
        <taxon>Pseudomonadota</taxon>
        <taxon>Alphaproteobacteria</taxon>
        <taxon>Rhodobacterales</taxon>
        <taxon>Paracoccaceae</taxon>
        <taxon>Pseudorhodobacter</taxon>
    </lineage>
</organism>
<dbReference type="RefSeq" id="WP_050519946.1">
    <property type="nucleotide sequence ID" value="NZ_FOCO01000020.1"/>
</dbReference>
<proteinExistence type="predicted"/>
<reference evidence="2 3" key="1">
    <citation type="submission" date="2016-10" db="EMBL/GenBank/DDBJ databases">
        <authorList>
            <person name="de Groot N.N."/>
        </authorList>
    </citation>
    <scope>NUCLEOTIDE SEQUENCE [LARGE SCALE GENOMIC DNA]</scope>
    <source>
        <strain evidence="2 3">CGMCC 1.10836</strain>
    </source>
</reference>
<evidence type="ECO:0008006" key="4">
    <source>
        <dbReference type="Google" id="ProtNLM"/>
    </source>
</evidence>
<evidence type="ECO:0000313" key="2">
    <source>
        <dbReference type="EMBL" id="SEN67692.1"/>
    </source>
</evidence>
<gene>
    <name evidence="2" type="ORF">SAMN05216227_102038</name>
</gene>
<protein>
    <recommendedName>
        <fullName evidence="4">Haemolysin XhlA</fullName>
    </recommendedName>
</protein>
<keyword evidence="3" id="KW-1185">Reference proteome</keyword>
<evidence type="ECO:0000256" key="1">
    <source>
        <dbReference type="SAM" id="Phobius"/>
    </source>
</evidence>
<sequence>MTDNPTDSSAYLLGQIDAKVSHLLTAHSVQKADMEKAHDGIHDRLNAHGERLTHIERTAWKTAGIISLIPIGLTLVGLLFAYLKL</sequence>
<keyword evidence="1" id="KW-1133">Transmembrane helix</keyword>
<keyword evidence="1" id="KW-0472">Membrane</keyword>
<name>A0A1H8IHD8_9RHOB</name>
<feature type="transmembrane region" description="Helical" evidence="1">
    <location>
        <begin position="62"/>
        <end position="83"/>
    </location>
</feature>
<dbReference type="Proteomes" id="UP000183002">
    <property type="component" value="Unassembled WGS sequence"/>
</dbReference>
<dbReference type="EMBL" id="FOCO01000020">
    <property type="protein sequence ID" value="SEN67692.1"/>
    <property type="molecule type" value="Genomic_DNA"/>
</dbReference>
<dbReference type="AlphaFoldDB" id="A0A1H8IHD8"/>
<dbReference type="STRING" id="1077947.SAMN05216227_102038"/>
<evidence type="ECO:0000313" key="3">
    <source>
        <dbReference type="Proteomes" id="UP000183002"/>
    </source>
</evidence>
<keyword evidence="1" id="KW-0812">Transmembrane</keyword>